<dbReference type="GO" id="GO:0051537">
    <property type="term" value="F:2 iron, 2 sulfur cluster binding"/>
    <property type="evidence" value="ECO:0007669"/>
    <property type="project" value="UniProtKB-KW"/>
</dbReference>
<comment type="caution">
    <text evidence="8">The sequence shown here is derived from an EMBL/GenBank/DDBJ whole genome shotgun (WGS) entry which is preliminary data.</text>
</comment>
<keyword evidence="6" id="KW-0472">Membrane</keyword>
<keyword evidence="4" id="KW-0411">Iron-sulfur</keyword>
<keyword evidence="3" id="KW-0408">Iron</keyword>
<dbReference type="InterPro" id="IPR036922">
    <property type="entry name" value="Rieske_2Fe-2S_sf"/>
</dbReference>
<keyword evidence="5" id="KW-1015">Disulfide bond</keyword>
<evidence type="ECO:0000256" key="6">
    <source>
        <dbReference type="SAM" id="Phobius"/>
    </source>
</evidence>
<evidence type="ECO:0000256" key="3">
    <source>
        <dbReference type="ARBA" id="ARBA00023004"/>
    </source>
</evidence>
<name>A0A318SAG9_9DEIO</name>
<dbReference type="AlphaFoldDB" id="A0A318SAG9"/>
<organism evidence="8 9">
    <name type="scientific">Deinococcus yavapaiensis KR-236</name>
    <dbReference type="NCBI Taxonomy" id="694435"/>
    <lineage>
        <taxon>Bacteria</taxon>
        <taxon>Thermotogati</taxon>
        <taxon>Deinococcota</taxon>
        <taxon>Deinococci</taxon>
        <taxon>Deinococcales</taxon>
        <taxon>Deinococcaceae</taxon>
        <taxon>Deinococcus</taxon>
    </lineage>
</organism>
<protein>
    <submittedName>
        <fullName evidence="8">Rieske Fe-S protein</fullName>
    </submittedName>
</protein>
<sequence>MSDAPTPKPSFPKRTVRKIERRKLLEYWWVLPVGATLGAFGYMIDYAKHVTLDKREAGAPKYVSKPPRRVAAIADFPEPFSMRDFSFAGTSCVLVRLERPTAYSLTSSGAHFVAFSRVCTHLGCLVNHLPNPDAVALTYNYRPDHPVLGCPCHFSVFDPAREGRSVIGRALYPLPRVRLEARGDELFATGIEPPPSA</sequence>
<reference evidence="8 9" key="1">
    <citation type="submission" date="2018-06" db="EMBL/GenBank/DDBJ databases">
        <title>Genomic Encyclopedia of Type Strains, Phase IV (KMG-IV): sequencing the most valuable type-strain genomes for metagenomic binning, comparative biology and taxonomic classification.</title>
        <authorList>
            <person name="Goeker M."/>
        </authorList>
    </citation>
    <scope>NUCLEOTIDE SEQUENCE [LARGE SCALE GENOMIC DNA]</scope>
    <source>
        <strain evidence="8 9">DSM 18048</strain>
    </source>
</reference>
<proteinExistence type="predicted"/>
<dbReference type="PROSITE" id="PS51296">
    <property type="entry name" value="RIESKE"/>
    <property type="match status" value="1"/>
</dbReference>
<dbReference type="InterPro" id="IPR017941">
    <property type="entry name" value="Rieske_2Fe-2S"/>
</dbReference>
<keyword evidence="2" id="KW-0479">Metal-binding</keyword>
<dbReference type="InterPro" id="IPR014349">
    <property type="entry name" value="Rieske_Fe-S_prot"/>
</dbReference>
<dbReference type="RefSeq" id="WP_245900660.1">
    <property type="nucleotide sequence ID" value="NZ_QJSX01000002.1"/>
</dbReference>
<feature type="domain" description="Rieske" evidence="7">
    <location>
        <begin position="68"/>
        <end position="188"/>
    </location>
</feature>
<dbReference type="SUPFAM" id="SSF50022">
    <property type="entry name" value="ISP domain"/>
    <property type="match status" value="1"/>
</dbReference>
<keyword evidence="9" id="KW-1185">Reference proteome</keyword>
<dbReference type="PANTHER" id="PTHR10134">
    <property type="entry name" value="CYTOCHROME B-C1 COMPLEX SUBUNIT RIESKE, MITOCHONDRIAL"/>
    <property type="match status" value="1"/>
</dbReference>
<evidence type="ECO:0000259" key="7">
    <source>
        <dbReference type="PROSITE" id="PS51296"/>
    </source>
</evidence>
<evidence type="ECO:0000313" key="9">
    <source>
        <dbReference type="Proteomes" id="UP000248326"/>
    </source>
</evidence>
<evidence type="ECO:0000313" key="8">
    <source>
        <dbReference type="EMBL" id="PYE55869.1"/>
    </source>
</evidence>
<dbReference type="Gene3D" id="2.102.10.10">
    <property type="entry name" value="Rieske [2Fe-2S] iron-sulphur domain"/>
    <property type="match status" value="1"/>
</dbReference>
<keyword evidence="6" id="KW-1133">Transmembrane helix</keyword>
<dbReference type="GO" id="GO:0046872">
    <property type="term" value="F:metal ion binding"/>
    <property type="evidence" value="ECO:0007669"/>
    <property type="project" value="UniProtKB-KW"/>
</dbReference>
<evidence type="ECO:0000256" key="5">
    <source>
        <dbReference type="ARBA" id="ARBA00023157"/>
    </source>
</evidence>
<evidence type="ECO:0000256" key="4">
    <source>
        <dbReference type="ARBA" id="ARBA00023014"/>
    </source>
</evidence>
<evidence type="ECO:0000256" key="1">
    <source>
        <dbReference type="ARBA" id="ARBA00022714"/>
    </source>
</evidence>
<dbReference type="Pfam" id="PF00355">
    <property type="entry name" value="Rieske"/>
    <property type="match status" value="1"/>
</dbReference>
<accession>A0A318SAG9</accession>
<gene>
    <name evidence="8" type="ORF">DES52_102235</name>
</gene>
<keyword evidence="6" id="KW-0812">Transmembrane</keyword>
<dbReference type="Proteomes" id="UP000248326">
    <property type="component" value="Unassembled WGS sequence"/>
</dbReference>
<feature type="transmembrane region" description="Helical" evidence="6">
    <location>
        <begin position="24"/>
        <end position="44"/>
    </location>
</feature>
<evidence type="ECO:0000256" key="2">
    <source>
        <dbReference type="ARBA" id="ARBA00022723"/>
    </source>
</evidence>
<dbReference type="EMBL" id="QJSX01000002">
    <property type="protein sequence ID" value="PYE55869.1"/>
    <property type="molecule type" value="Genomic_DNA"/>
</dbReference>
<keyword evidence="1" id="KW-0001">2Fe-2S</keyword>